<organism evidence="4 5">
    <name type="scientific">Streptosporangium sandarakinum</name>
    <dbReference type="NCBI Taxonomy" id="1260955"/>
    <lineage>
        <taxon>Bacteria</taxon>
        <taxon>Bacillati</taxon>
        <taxon>Actinomycetota</taxon>
        <taxon>Actinomycetes</taxon>
        <taxon>Streptosporangiales</taxon>
        <taxon>Streptosporangiaceae</taxon>
        <taxon>Streptosporangium</taxon>
    </lineage>
</organism>
<keyword evidence="1 3" id="KW-0732">Signal</keyword>
<dbReference type="InterPro" id="IPR006059">
    <property type="entry name" value="SBP"/>
</dbReference>
<evidence type="ECO:0000313" key="5">
    <source>
        <dbReference type="Proteomes" id="UP000576393"/>
    </source>
</evidence>
<dbReference type="RefSeq" id="WP_179819031.1">
    <property type="nucleotide sequence ID" value="NZ_JACCCO010000001.1"/>
</dbReference>
<dbReference type="Gene3D" id="3.40.190.10">
    <property type="entry name" value="Periplasmic binding protein-like II"/>
    <property type="match status" value="2"/>
</dbReference>
<sequence>MGSDGPRRTRRGALAGGLALAACVAAGTVTSAGSMTSAGTAGAAPARNAAPASTGSPSPASTATPGRDVTPGPGATGGPDDRSPSPKPSASIGKGEGVLRVLTFQGHVEYGTTLTGVDWVSSFENGTGCRVVRLDRVRSAEEMAAKFRPGSYDVVSPPPELAGQLVAEGKVAPIDTGLLTSYKDVPERLRELPSTRRGKEVFGVPYLWSADEVLYRGERPKGPQDLYDDERVAIKDTPMSLAGAALALRETRPDLKIDDPFQLTPEQLDAAVELVSRHDGPGRVYWRDSLDVIRAFATDRVRLGGALPYHADLFARAGRPVKALDDAPMTGWADSWMLSSGAASPNCAYRWLDWITSPKAQRAAAAWTGLAPANSKACGGEARRVCDAHHAGDAAWLKRVFFAVRPSKDCGGAGGECTDYTDWTKRWKDLVE</sequence>
<name>A0A852V0Q5_9ACTN</name>
<feature type="signal peptide" evidence="3">
    <location>
        <begin position="1"/>
        <end position="31"/>
    </location>
</feature>
<dbReference type="PROSITE" id="PS51318">
    <property type="entry name" value="TAT"/>
    <property type="match status" value="1"/>
</dbReference>
<protein>
    <submittedName>
        <fullName evidence="4">Putative spermidine/putrescine transport system substrate-binding protein</fullName>
    </submittedName>
</protein>
<dbReference type="PROSITE" id="PS51257">
    <property type="entry name" value="PROKAR_LIPOPROTEIN"/>
    <property type="match status" value="1"/>
</dbReference>
<feature type="region of interest" description="Disordered" evidence="2">
    <location>
        <begin position="33"/>
        <end position="94"/>
    </location>
</feature>
<evidence type="ECO:0000256" key="2">
    <source>
        <dbReference type="SAM" id="MobiDB-lite"/>
    </source>
</evidence>
<feature type="chain" id="PRO_5039467389" evidence="3">
    <location>
        <begin position="32"/>
        <end position="432"/>
    </location>
</feature>
<dbReference type="Proteomes" id="UP000576393">
    <property type="component" value="Unassembled WGS sequence"/>
</dbReference>
<feature type="compositionally biased region" description="Low complexity" evidence="2">
    <location>
        <begin position="33"/>
        <end position="73"/>
    </location>
</feature>
<dbReference type="PANTHER" id="PTHR30222">
    <property type="entry name" value="SPERMIDINE/PUTRESCINE-BINDING PERIPLASMIC PROTEIN"/>
    <property type="match status" value="1"/>
</dbReference>
<keyword evidence="5" id="KW-1185">Reference proteome</keyword>
<dbReference type="AlphaFoldDB" id="A0A852V0Q5"/>
<dbReference type="InterPro" id="IPR006311">
    <property type="entry name" value="TAT_signal"/>
</dbReference>
<evidence type="ECO:0000256" key="3">
    <source>
        <dbReference type="SAM" id="SignalP"/>
    </source>
</evidence>
<dbReference type="EMBL" id="JACCCO010000001">
    <property type="protein sequence ID" value="NYF39365.1"/>
    <property type="molecule type" value="Genomic_DNA"/>
</dbReference>
<evidence type="ECO:0000256" key="1">
    <source>
        <dbReference type="ARBA" id="ARBA00022729"/>
    </source>
</evidence>
<proteinExistence type="predicted"/>
<reference evidence="4 5" key="1">
    <citation type="submission" date="2020-07" db="EMBL/GenBank/DDBJ databases">
        <title>Sequencing the genomes of 1000 actinobacteria strains.</title>
        <authorList>
            <person name="Klenk H.-P."/>
        </authorList>
    </citation>
    <scope>NUCLEOTIDE SEQUENCE [LARGE SCALE GENOMIC DNA]</scope>
    <source>
        <strain evidence="4 5">DSM 45763</strain>
    </source>
</reference>
<evidence type="ECO:0000313" key="4">
    <source>
        <dbReference type="EMBL" id="NYF39365.1"/>
    </source>
</evidence>
<comment type="caution">
    <text evidence="4">The sequence shown here is derived from an EMBL/GenBank/DDBJ whole genome shotgun (WGS) entry which is preliminary data.</text>
</comment>
<dbReference type="Pfam" id="PF13416">
    <property type="entry name" value="SBP_bac_8"/>
    <property type="match status" value="1"/>
</dbReference>
<accession>A0A852V0Q5</accession>
<gene>
    <name evidence="4" type="ORF">HDA43_001524</name>
</gene>
<dbReference type="SUPFAM" id="SSF53850">
    <property type="entry name" value="Periplasmic binding protein-like II"/>
    <property type="match status" value="1"/>
</dbReference>
<dbReference type="PANTHER" id="PTHR30222:SF18">
    <property type="entry name" value="BIFUNCTIONAL POLYHYDROXYBUTYRATE SYNTHASE _ ABC TRANSPORTER PERIPLASMIC BINDING PROTEIN-RELATED"/>
    <property type="match status" value="1"/>
</dbReference>